<proteinExistence type="predicted"/>
<dbReference type="Gene3D" id="3.40.50.2000">
    <property type="entry name" value="Glycogen Phosphorylase B"/>
    <property type="match status" value="2"/>
</dbReference>
<dbReference type="RefSeq" id="WP_358592211.1">
    <property type="nucleotide sequence ID" value="NZ_CP108164.1"/>
</dbReference>
<dbReference type="Pfam" id="PF13439">
    <property type="entry name" value="Glyco_transf_4"/>
    <property type="match status" value="1"/>
</dbReference>
<dbReference type="InterPro" id="IPR001296">
    <property type="entry name" value="Glyco_trans_1"/>
</dbReference>
<dbReference type="PANTHER" id="PTHR12526">
    <property type="entry name" value="GLYCOSYLTRANSFERASE"/>
    <property type="match status" value="1"/>
</dbReference>
<accession>A0ABZ1KX97</accession>
<evidence type="ECO:0000313" key="6">
    <source>
        <dbReference type="EMBL" id="WTQ84653.1"/>
    </source>
</evidence>
<evidence type="ECO:0000259" key="5">
    <source>
        <dbReference type="Pfam" id="PF13439"/>
    </source>
</evidence>
<dbReference type="PANTHER" id="PTHR12526:SF634">
    <property type="entry name" value="BLL3361 PROTEIN"/>
    <property type="match status" value="1"/>
</dbReference>
<keyword evidence="7" id="KW-1185">Reference proteome</keyword>
<evidence type="ECO:0000256" key="1">
    <source>
        <dbReference type="ARBA" id="ARBA00021292"/>
    </source>
</evidence>
<evidence type="ECO:0000256" key="3">
    <source>
        <dbReference type="ARBA" id="ARBA00022679"/>
    </source>
</evidence>
<keyword evidence="3" id="KW-0808">Transferase</keyword>
<dbReference type="SUPFAM" id="SSF53756">
    <property type="entry name" value="UDP-Glycosyltransferase/glycogen phosphorylase"/>
    <property type="match status" value="1"/>
</dbReference>
<sequence>MRVLALAPAYHPLIGGAESYIRTIATGLAARGHDVLVATDGDRVPAPADDLDGQARIRRLVAYRELLDDPTKLRWEQMQFSTAEELAALVDDWGTPDVVFANSHETAVLGSMVAMTYGRPLVANFHEQQPERGPLGRGRARLVYATLPVNALVAGSRFYYEKAIAYGSPVETTHHIPHGIECERFATEGPRRPDGRFVIVLSGRIAPRKQQDFMVRVLARLVAGGLDAHLVIAGRAHSSDLTYHERLLVLVKELELSDRVTLRQDLALDDMPEVYRECDVVVQPSLAEGLGLAVLEAMAAGRPTVVSDVSGLREVISDPHIGLRLPPRAEGAWAEALAQLAADERLRARLAANALSTVRREFNVRRMLEQTERLLEGVRAAWSPDGFDTDR</sequence>
<dbReference type="CDD" id="cd03801">
    <property type="entry name" value="GT4_PimA-like"/>
    <property type="match status" value="1"/>
</dbReference>
<organism evidence="6 7">
    <name type="scientific">Streptomyces achromogenes</name>
    <dbReference type="NCBI Taxonomy" id="67255"/>
    <lineage>
        <taxon>Bacteria</taxon>
        <taxon>Bacillati</taxon>
        <taxon>Actinomycetota</taxon>
        <taxon>Actinomycetes</taxon>
        <taxon>Kitasatosporales</taxon>
        <taxon>Streptomycetaceae</taxon>
        <taxon>Streptomyces</taxon>
    </lineage>
</organism>
<evidence type="ECO:0000313" key="7">
    <source>
        <dbReference type="Proteomes" id="UP001622557"/>
    </source>
</evidence>
<feature type="domain" description="Glycosyl transferase family 1" evidence="4">
    <location>
        <begin position="191"/>
        <end position="354"/>
    </location>
</feature>
<protein>
    <recommendedName>
        <fullName evidence="1">D-inositol 3-phosphate glycosyltransferase</fullName>
    </recommendedName>
</protein>
<name>A0ABZ1KX97_STRAH</name>
<dbReference type="GeneID" id="97285166"/>
<evidence type="ECO:0000259" key="4">
    <source>
        <dbReference type="Pfam" id="PF00534"/>
    </source>
</evidence>
<dbReference type="Proteomes" id="UP001622557">
    <property type="component" value="Chromosome"/>
</dbReference>
<dbReference type="EMBL" id="CP108164">
    <property type="protein sequence ID" value="WTQ84653.1"/>
    <property type="molecule type" value="Genomic_DNA"/>
</dbReference>
<dbReference type="Pfam" id="PF00534">
    <property type="entry name" value="Glycos_transf_1"/>
    <property type="match status" value="1"/>
</dbReference>
<dbReference type="InterPro" id="IPR028098">
    <property type="entry name" value="Glyco_trans_4-like_N"/>
</dbReference>
<keyword evidence="2" id="KW-0328">Glycosyltransferase</keyword>
<evidence type="ECO:0000256" key="2">
    <source>
        <dbReference type="ARBA" id="ARBA00022676"/>
    </source>
</evidence>
<gene>
    <name evidence="6" type="ORF">OG350_32030</name>
</gene>
<feature type="domain" description="Glycosyltransferase subfamily 4-like N-terminal" evidence="5">
    <location>
        <begin position="14"/>
        <end position="184"/>
    </location>
</feature>
<reference evidence="6 7" key="1">
    <citation type="submission" date="2022-10" db="EMBL/GenBank/DDBJ databases">
        <title>The complete genomes of actinobacterial strains from the NBC collection.</title>
        <authorList>
            <person name="Joergensen T.S."/>
            <person name="Alvarez Arevalo M."/>
            <person name="Sterndorff E.B."/>
            <person name="Faurdal D."/>
            <person name="Vuksanovic O."/>
            <person name="Mourched A.-S."/>
            <person name="Charusanti P."/>
            <person name="Shaw S."/>
            <person name="Blin K."/>
            <person name="Weber T."/>
        </authorList>
    </citation>
    <scope>NUCLEOTIDE SEQUENCE [LARGE SCALE GENOMIC DNA]</scope>
    <source>
        <strain evidence="6 7">NBC_00156</strain>
    </source>
</reference>